<reference evidence="6 7" key="2">
    <citation type="journal article" date="2016" name="Appl. Microbiol. Biotechnol.">
        <title>Mutations improving production and secretion of extracellular lipase by Burkholderia glumae PG1.</title>
        <authorList>
            <person name="Knapp A."/>
            <person name="Voget S."/>
            <person name="Gao R."/>
            <person name="Zaburannyi N."/>
            <person name="Krysciak D."/>
            <person name="Breuer M."/>
            <person name="Hauer B."/>
            <person name="Streit W.R."/>
            <person name="Muller R."/>
            <person name="Daniel R."/>
            <person name="Jaeger K.E."/>
        </authorList>
    </citation>
    <scope>NUCLEOTIDE SEQUENCE [LARGE SCALE GENOMIC DNA]</scope>
    <source>
        <strain evidence="6 7">PG1</strain>
    </source>
</reference>
<evidence type="ECO:0000259" key="5">
    <source>
        <dbReference type="PROSITE" id="PS01124"/>
    </source>
</evidence>
<accession>A0A0B6SAX4</accession>
<feature type="domain" description="HTH araC/xylS-type" evidence="5">
    <location>
        <begin position="199"/>
        <end position="298"/>
    </location>
</feature>
<dbReference type="KEGG" id="bgp:BGL_2c13090"/>
<dbReference type="SMART" id="SM00342">
    <property type="entry name" value="HTH_ARAC"/>
    <property type="match status" value="1"/>
</dbReference>
<dbReference type="Gene3D" id="1.10.10.60">
    <property type="entry name" value="Homeodomain-like"/>
    <property type="match status" value="2"/>
</dbReference>
<keyword evidence="2" id="KW-0238">DNA-binding</keyword>
<evidence type="ECO:0000256" key="4">
    <source>
        <dbReference type="SAM" id="MobiDB-lite"/>
    </source>
</evidence>
<dbReference type="InterPro" id="IPR009057">
    <property type="entry name" value="Homeodomain-like_sf"/>
</dbReference>
<dbReference type="SUPFAM" id="SSF46689">
    <property type="entry name" value="Homeodomain-like"/>
    <property type="match status" value="1"/>
</dbReference>
<keyword evidence="7" id="KW-1185">Reference proteome</keyword>
<evidence type="ECO:0000256" key="1">
    <source>
        <dbReference type="ARBA" id="ARBA00023015"/>
    </source>
</evidence>
<evidence type="ECO:0000313" key="6">
    <source>
        <dbReference type="EMBL" id="AJK49376.1"/>
    </source>
</evidence>
<dbReference type="PRINTS" id="PR00032">
    <property type="entry name" value="HTHARAC"/>
</dbReference>
<dbReference type="PROSITE" id="PS01124">
    <property type="entry name" value="HTH_ARAC_FAMILY_2"/>
    <property type="match status" value="1"/>
</dbReference>
<dbReference type="Proteomes" id="UP000031838">
    <property type="component" value="Chromosome 2"/>
</dbReference>
<evidence type="ECO:0000313" key="7">
    <source>
        <dbReference type="Proteomes" id="UP000031838"/>
    </source>
</evidence>
<dbReference type="SUPFAM" id="SSF51215">
    <property type="entry name" value="Regulatory protein AraC"/>
    <property type="match status" value="1"/>
</dbReference>
<dbReference type="GO" id="GO:0003700">
    <property type="term" value="F:DNA-binding transcription factor activity"/>
    <property type="evidence" value="ECO:0007669"/>
    <property type="project" value="InterPro"/>
</dbReference>
<dbReference type="GO" id="GO:0043565">
    <property type="term" value="F:sequence-specific DNA binding"/>
    <property type="evidence" value="ECO:0007669"/>
    <property type="project" value="InterPro"/>
</dbReference>
<feature type="compositionally biased region" description="Low complexity" evidence="4">
    <location>
        <begin position="339"/>
        <end position="355"/>
    </location>
</feature>
<name>A0A0B6SAX4_BURPL</name>
<reference evidence="7" key="1">
    <citation type="submission" date="2011-03" db="EMBL/GenBank/DDBJ databases">
        <authorList>
            <person name="Voget S."/>
            <person name="Streit W.R."/>
            <person name="Jaeger K.E."/>
            <person name="Daniel R."/>
        </authorList>
    </citation>
    <scope>NUCLEOTIDE SEQUENCE [LARGE SCALE GENOMIC DNA]</scope>
    <source>
        <strain evidence="7">PG1</strain>
    </source>
</reference>
<sequence>MPANPQPRTYAMPERSDRLDFYVRDQTTRQPITEPHRHAYFQIQFNLGGDTEQRIGGVTRPFPRGALAFILPFREHLIPHPPGAHFIVINFSQTFLRADLDVDPLDLDEVPVQRVPELAPFRFQERLDYILTGDAFDDARRLAQRMLDTDRERGFGSATLLRGYLLQLIGLVSTLYAGALGRLAHSHGAQKAGRRDALARVMRHIRANLTSGELTLTGTAEAAFLSPNYLAHLIRKETGSTFTELVTGRRIALAQSLLAHTTRRIAEIAHEVGFRDEGYFSRRFRACVGMSPKDYREANGEAGAPRGESANVAGALSAASGAGMVAAGPALGDDAAGFAAGGEDAEAEAPAAADPVGNGLPEAGGERQDNNSGTQRQVETAGESAGREPSRPPPRWRR</sequence>
<dbReference type="EMBL" id="CP002581">
    <property type="protein sequence ID" value="AJK49376.1"/>
    <property type="molecule type" value="Genomic_DNA"/>
</dbReference>
<dbReference type="InterPro" id="IPR037923">
    <property type="entry name" value="HTH-like"/>
</dbReference>
<gene>
    <name evidence="6" type="ORF">BGL_2c13090</name>
</gene>
<organism evidence="6 7">
    <name type="scientific">Burkholderia plantarii</name>
    <dbReference type="NCBI Taxonomy" id="41899"/>
    <lineage>
        <taxon>Bacteria</taxon>
        <taxon>Pseudomonadati</taxon>
        <taxon>Pseudomonadota</taxon>
        <taxon>Betaproteobacteria</taxon>
        <taxon>Burkholderiales</taxon>
        <taxon>Burkholderiaceae</taxon>
        <taxon>Burkholderia</taxon>
    </lineage>
</organism>
<evidence type="ECO:0000256" key="2">
    <source>
        <dbReference type="ARBA" id="ARBA00023125"/>
    </source>
</evidence>
<dbReference type="AlphaFoldDB" id="A0A0B6SAX4"/>
<dbReference type="PANTHER" id="PTHR43280:SF2">
    <property type="entry name" value="HTH-TYPE TRANSCRIPTIONAL REGULATOR EXSA"/>
    <property type="match status" value="1"/>
</dbReference>
<evidence type="ECO:0000256" key="3">
    <source>
        <dbReference type="ARBA" id="ARBA00023163"/>
    </source>
</evidence>
<feature type="region of interest" description="Disordered" evidence="4">
    <location>
        <begin position="339"/>
        <end position="398"/>
    </location>
</feature>
<dbReference type="InterPro" id="IPR018062">
    <property type="entry name" value="HTH_AraC-typ_CS"/>
</dbReference>
<proteinExistence type="predicted"/>
<dbReference type="InterPro" id="IPR020449">
    <property type="entry name" value="Tscrpt_reg_AraC-type_HTH"/>
</dbReference>
<dbReference type="PANTHER" id="PTHR43280">
    <property type="entry name" value="ARAC-FAMILY TRANSCRIPTIONAL REGULATOR"/>
    <property type="match status" value="1"/>
</dbReference>
<dbReference type="InterPro" id="IPR018060">
    <property type="entry name" value="HTH_AraC"/>
</dbReference>
<keyword evidence="1" id="KW-0805">Transcription regulation</keyword>
<dbReference type="HOGENOM" id="CLU_000445_88_8_4"/>
<dbReference type="PROSITE" id="PS00041">
    <property type="entry name" value="HTH_ARAC_FAMILY_1"/>
    <property type="match status" value="1"/>
</dbReference>
<protein>
    <submittedName>
        <fullName evidence="6">Transcriptional regulator, AraC family protein</fullName>
    </submittedName>
</protein>
<dbReference type="Pfam" id="PF12833">
    <property type="entry name" value="HTH_18"/>
    <property type="match status" value="1"/>
</dbReference>
<keyword evidence="3" id="KW-0804">Transcription</keyword>